<proteinExistence type="predicted"/>
<feature type="compositionally biased region" description="Basic and acidic residues" evidence="1">
    <location>
        <begin position="1822"/>
        <end position="1845"/>
    </location>
</feature>
<organism evidence="3 4">
    <name type="scientific">Durusdinium trenchii</name>
    <dbReference type="NCBI Taxonomy" id="1381693"/>
    <lineage>
        <taxon>Eukaryota</taxon>
        <taxon>Sar</taxon>
        <taxon>Alveolata</taxon>
        <taxon>Dinophyceae</taxon>
        <taxon>Suessiales</taxon>
        <taxon>Symbiodiniaceae</taxon>
        <taxon>Durusdinium</taxon>
    </lineage>
</organism>
<dbReference type="InterPro" id="IPR012337">
    <property type="entry name" value="RNaseH-like_sf"/>
</dbReference>
<dbReference type="InterPro" id="IPR001584">
    <property type="entry name" value="Integrase_cat-core"/>
</dbReference>
<feature type="region of interest" description="Disordered" evidence="1">
    <location>
        <begin position="117"/>
        <end position="203"/>
    </location>
</feature>
<keyword evidence="4" id="KW-1185">Reference proteome</keyword>
<evidence type="ECO:0000313" key="3">
    <source>
        <dbReference type="EMBL" id="CAK9061455.1"/>
    </source>
</evidence>
<sequence>MPVWTAMHEADDEYDLEPDDLPEYDLRDEFDEMSRSFSPAHFAEDPPEPFVHDFATTQDEPNAERCTWRCLACDSDNHYQLSAYRWLCDECGGQEFYETTRPTKKLTQDGTWLFLPHASKRDDRSSHSSKRRRRRAKKNDPPADEGFEGREWPESEQRTDDPCVEPESPHHVPRSEPPPHHRRSAVPQRPPQTEPSVKVSQTREDELLSALKKLISKKDADDSADWNSLKGPKQGTKWRGGTAPAPPSWQYDKDDLRAYDKFRKKVDLWMLRVAPFQSKKESALRQYLHQFEMMRRYPGESMWQYANRFRRSQRALASVGVNITATYDDEALGTRLLDRAGQSHQDQRMILASTMQSLDFSKIVEALTLQWPEFRSTTYSSGKPGSFVKRTYVAEHDDMPEEESLPVVDEEDDTPQDDQPDEPPLYDPEEDDPDQQEDLPNLAEVAEVLTLTAKKLSGLTLGRKFTSNPKRMPKNAKKDTHCSACGAKGRWYQDPECPMNKSGSKPFEKRPPSSALAATASYWEDTIKYFMLTLQMHHLPRDALQLFPPDVKVKTKPQICKHNQCRRHGNAHGRFAKCLDCETQWRWSDSLEAWELHLPGQKASSSRLRPLPPPSLATIATPDSRIQGPMSKPRPSQSHGYPTFKAKAKAKSRSSYATETPHWTNFETMNLHTDHLTEAQQLELFNILQQESPLLQEATSWEMHAYLNEESYRQDREEWERQEDQKRWDRLYEMEVLINPDNEVYEKAAQVLEAEYDIYHSTSSASTRLHPCVDLWELFAGEATCSLLAHEYGLDALQPWDLLHGQDLRRPSTRQEAMKVLRRFRPLLTLMGIDCKHYNRFNRNLNCAHRLDQWYDLQANDKPLLDIVTKIATEQHQSGRYFLIENPQNSELWDTPQMQRLAALPGVWTVVIHAGSFGAQIDGHLIRKAFKFMGNCAPLHEDLRHRRLSPLQVQERTPIQGSLNKKSQAYPEELCRLFLEHLQREAHFRLPQRFCRPHHVLAAQVPSTDLSQWDPIVEDIDKKYLHTAKRPYYVSLGSPMANLIQDLLRIDACKIQVVANPTVRRFLSLDEPFDTRACFLLYSDNSKSVEVEDLGDIQFPRQRFSRPVRLGIFVFGTQRKIVQPPPEPSRTPNVVPGLETDITFPNLKPSVSAEIRSMVARMHCNLGHPSRPELVRLLAYENVPDDVLDAARRLNCATCSRLQPPQKPRPSTMPKSFVGQFADEIQLDIFFCRTLKGTTFMVLGAVDRATGLHQAIITPDRNADTVFDQFEKMWLRPYGIPLKVMADPDTSFRGSFQQRLEALGCQVDHCPPEAHHIIGMVERRNSLLRTILEKLIDQFAATTIEECSTLLMASCHAINSTIHTHGRSAYQAVFGRQPRLPDSNFSDPTVLASSSQVAHLPYGADAPANPEIVRSEAIKTLRNLDVSKHLGRALLRKTRHTKVADVQPGQRCAYWRWTKKGQKKRGSWVIGRFLSWGPAHVGKQAWVKTATSTTLVTAEQMRCAFGFEDWTPSKEDIQVLKDASTDFGKYLMDDRGPEPPQEEPHPSEILEEDLQALPPPTPSMMVPATPQAAAATNTSAAPATPVLPHISQQQQNIHVNEDGPTHVHHHNIQQEFHRYGDLPRAPRTPHSRTTRSRTPVSKRTSGTLLHAEPPALAEQPAQQEQPVPEVFPQAAQAVSPPVQAETILDSPLALQATGQEEQHTNEQPSHSTEQSPPEPIAQAEQTPAIAASSASPHASQSPAEVQPDSPQEPSTAEHHNAAMVPQPLLPQKRALHETLNVLAALDDRQYYRIHSYTDGSPPLAYGHPHKGFHYAYLQTKQRQQDTKHLDKPAHESDTSQDSDTDKLKAIDREIPWRKIFEMPAAYIDKFLAAINKEAFLAEYVLTHLRHRVLRTRACYRDKSCGQGEVRAKCRIVALGHLDPDLKQLSRNSGTPGRVAEQILYLFLDGLIALTNTWTAKAYRVRGNIYGLANAPVTWQREVHARLTKVGYVVHSFDHQMYIKRQNGQPVSILIVYVDDFFVIARSDYDLTETHSLFQWGALQTLQTGVAATFKGKELTVTCKNGTYGLKIQMQKFTEALDAGSLPRGRLQQNLSISEDERKELRSINGCLQWASTQARPELAATTSLTGHGDVADATDLKILHEAVTYMKSTITNGIFIPKISINKHCVVLAYSDSSWANARKSGSQIGVLIGVTEPSVTSKPAPFGLIDWRSARSPRVCRSTLAAEACAADEAADRADYVNRFISEVMVDECAHRCGPQLTALHAVDARSLFDAIMSDNPTLNDRRTLVSVRAIQETVDATKIRWVPTHYQFADGLTKVDARLRDTFRRWLLNPIAILGPSAIVRFYLTLVRLEWKSAVERFHFDFFFEAGARLC</sequence>
<feature type="compositionally biased region" description="Basic and acidic residues" evidence="1">
    <location>
        <begin position="147"/>
        <end position="179"/>
    </location>
</feature>
<dbReference type="PANTHER" id="PTHR24216:SF65">
    <property type="entry name" value="PAXILLIN-LIKE PROTEIN 1"/>
    <property type="match status" value="1"/>
</dbReference>
<gene>
    <name evidence="3" type="ORF">CCMP2556_LOCUS30210</name>
</gene>
<feature type="compositionally biased region" description="Low complexity" evidence="1">
    <location>
        <begin position="1636"/>
        <end position="1646"/>
    </location>
</feature>
<evidence type="ECO:0000256" key="1">
    <source>
        <dbReference type="SAM" id="MobiDB-lite"/>
    </source>
</evidence>
<feature type="region of interest" description="Disordered" evidence="1">
    <location>
        <begin position="1555"/>
        <end position="1581"/>
    </location>
</feature>
<feature type="region of interest" description="Disordered" evidence="1">
    <location>
        <begin position="1697"/>
        <end position="1758"/>
    </location>
</feature>
<comment type="caution">
    <text evidence="3">The sequence shown here is derived from an EMBL/GenBank/DDBJ whole genome shotgun (WGS) entry which is preliminary data.</text>
</comment>
<feature type="compositionally biased region" description="Polar residues" evidence="1">
    <location>
        <begin position="1705"/>
        <end position="1715"/>
    </location>
</feature>
<feature type="compositionally biased region" description="Acidic residues" evidence="1">
    <location>
        <begin position="398"/>
        <end position="421"/>
    </location>
</feature>
<feature type="region of interest" description="Disordered" evidence="1">
    <location>
        <begin position="1820"/>
        <end position="1845"/>
    </location>
</feature>
<dbReference type="SUPFAM" id="SSF53098">
    <property type="entry name" value="Ribonuclease H-like"/>
    <property type="match status" value="1"/>
</dbReference>
<feature type="region of interest" description="Disordered" evidence="1">
    <location>
        <begin position="217"/>
        <end position="248"/>
    </location>
</feature>
<feature type="region of interest" description="Disordered" evidence="1">
    <location>
        <begin position="603"/>
        <end position="655"/>
    </location>
</feature>
<feature type="compositionally biased region" description="Low complexity" evidence="1">
    <location>
        <begin position="1727"/>
        <end position="1743"/>
    </location>
</feature>
<dbReference type="InterPro" id="IPR036397">
    <property type="entry name" value="RNaseH_sf"/>
</dbReference>
<evidence type="ECO:0000313" key="4">
    <source>
        <dbReference type="Proteomes" id="UP001642484"/>
    </source>
</evidence>
<feature type="domain" description="Integrase catalytic" evidence="2">
    <location>
        <begin position="1210"/>
        <end position="1386"/>
    </location>
</feature>
<dbReference type="EMBL" id="CAXAMN010021618">
    <property type="protein sequence ID" value="CAK9061455.1"/>
    <property type="molecule type" value="Genomic_DNA"/>
</dbReference>
<feature type="region of interest" description="Disordered" evidence="1">
    <location>
        <begin position="1658"/>
        <end position="1683"/>
    </location>
</feature>
<protein>
    <recommendedName>
        <fullName evidence="2">Integrase catalytic domain-containing protein</fullName>
    </recommendedName>
</protein>
<accession>A0ABP0NCC9</accession>
<dbReference type="PROSITE" id="PS50994">
    <property type="entry name" value="INTEGRASE"/>
    <property type="match status" value="1"/>
</dbReference>
<feature type="region of interest" description="Disordered" evidence="1">
    <location>
        <begin position="1617"/>
        <end position="1646"/>
    </location>
</feature>
<name>A0ABP0NCC9_9DINO</name>
<dbReference type="Gene3D" id="3.30.420.10">
    <property type="entry name" value="Ribonuclease H-like superfamily/Ribonuclease H"/>
    <property type="match status" value="1"/>
</dbReference>
<feature type="compositionally biased region" description="Basic residues" evidence="1">
    <location>
        <begin position="127"/>
        <end position="137"/>
    </location>
</feature>
<dbReference type="PANTHER" id="PTHR24216">
    <property type="entry name" value="PAXILLIN-RELATED"/>
    <property type="match status" value="1"/>
</dbReference>
<feature type="region of interest" description="Disordered" evidence="1">
    <location>
        <begin position="397"/>
        <end position="437"/>
    </location>
</feature>
<evidence type="ECO:0000259" key="2">
    <source>
        <dbReference type="PROSITE" id="PS50994"/>
    </source>
</evidence>
<feature type="compositionally biased region" description="Low complexity" evidence="1">
    <location>
        <begin position="1567"/>
        <end position="1581"/>
    </location>
</feature>
<feature type="compositionally biased region" description="Acidic residues" evidence="1">
    <location>
        <begin position="427"/>
        <end position="437"/>
    </location>
</feature>
<dbReference type="Proteomes" id="UP001642484">
    <property type="component" value="Unassembled WGS sequence"/>
</dbReference>
<reference evidence="3 4" key="1">
    <citation type="submission" date="2024-02" db="EMBL/GenBank/DDBJ databases">
        <authorList>
            <person name="Chen Y."/>
            <person name="Shah S."/>
            <person name="Dougan E. K."/>
            <person name="Thang M."/>
            <person name="Chan C."/>
        </authorList>
    </citation>
    <scope>NUCLEOTIDE SEQUENCE [LARGE SCALE GENOMIC DNA]</scope>
</reference>